<evidence type="ECO:0000313" key="1">
    <source>
        <dbReference type="EMBL" id="KAF1025710.1"/>
    </source>
</evidence>
<gene>
    <name evidence="1" type="ORF">GAK29_01774</name>
</gene>
<dbReference type="EMBL" id="WNDP01000035">
    <property type="protein sequence ID" value="KAF1025710.1"/>
    <property type="molecule type" value="Genomic_DNA"/>
</dbReference>
<dbReference type="Proteomes" id="UP000490535">
    <property type="component" value="Unassembled WGS sequence"/>
</dbReference>
<protein>
    <submittedName>
        <fullName evidence="1">Uncharacterized protein</fullName>
    </submittedName>
</protein>
<sequence length="95" mass="10617">MLISTPTYAIQVDECKIIEETADMIMQLRQGGIDLKSSIDLKEQLSELQNNLLQIMIVDAEAVPVYATDLGKQKAIDEFVEDWKRSCVESPDGVS</sequence>
<accession>A0A833UDA2</accession>
<comment type="caution">
    <text evidence="1">The sequence shown here is derived from an EMBL/GenBank/DDBJ whole genome shotgun (WGS) entry which is preliminary data.</text>
</comment>
<organism evidence="1 2">
    <name type="scientific">Acinetobacter bereziniae</name>
    <name type="common">Acinetobacter genomosp. 10</name>
    <dbReference type="NCBI Taxonomy" id="106648"/>
    <lineage>
        <taxon>Bacteria</taxon>
        <taxon>Pseudomonadati</taxon>
        <taxon>Pseudomonadota</taxon>
        <taxon>Gammaproteobacteria</taxon>
        <taxon>Moraxellales</taxon>
        <taxon>Moraxellaceae</taxon>
        <taxon>Acinetobacter</taxon>
    </lineage>
</organism>
<proteinExistence type="predicted"/>
<reference evidence="2" key="1">
    <citation type="journal article" date="2020" name="MBio">
        <title>Horizontal gene transfer to a defensive symbiont with a reduced genome amongst a multipartite beetle microbiome.</title>
        <authorList>
            <person name="Waterworth S.C."/>
            <person name="Florez L.V."/>
            <person name="Rees E.R."/>
            <person name="Hertweck C."/>
            <person name="Kaltenpoth M."/>
            <person name="Kwan J.C."/>
        </authorList>
    </citation>
    <scope>NUCLEOTIDE SEQUENCE [LARGE SCALE GENOMIC DNA]</scope>
</reference>
<name>A0A833UDA2_ACIBZ</name>
<dbReference type="AlphaFoldDB" id="A0A833UDA2"/>
<evidence type="ECO:0000313" key="2">
    <source>
        <dbReference type="Proteomes" id="UP000490535"/>
    </source>
</evidence>